<dbReference type="PANTHER" id="PTHR23239:SF349">
    <property type="entry name" value="KERATIN, TYPE I CYTOSKELETAL 18"/>
    <property type="match status" value="1"/>
</dbReference>
<dbReference type="InParanoid" id="L5KJG9"/>
<reference evidence="7" key="1">
    <citation type="journal article" date="2013" name="Science">
        <title>Comparative analysis of bat genomes provides insight into the evolution of flight and immunity.</title>
        <authorList>
            <person name="Zhang G."/>
            <person name="Cowled C."/>
            <person name="Shi Z."/>
            <person name="Huang Z."/>
            <person name="Bishop-Lilly K.A."/>
            <person name="Fang X."/>
            <person name="Wynne J.W."/>
            <person name="Xiong Z."/>
            <person name="Baker M.L."/>
            <person name="Zhao W."/>
            <person name="Tachedjian M."/>
            <person name="Zhu Y."/>
            <person name="Zhou P."/>
            <person name="Jiang X."/>
            <person name="Ng J."/>
            <person name="Yang L."/>
            <person name="Wu L."/>
            <person name="Xiao J."/>
            <person name="Feng Y."/>
            <person name="Chen Y."/>
            <person name="Sun X."/>
            <person name="Zhang Y."/>
            <person name="Marsh G.A."/>
            <person name="Crameri G."/>
            <person name="Broder C.C."/>
            <person name="Frey K.G."/>
            <person name="Wang L.F."/>
            <person name="Wang J."/>
        </authorList>
    </citation>
    <scope>NUCLEOTIDE SEQUENCE [LARGE SCALE GENOMIC DNA]</scope>
</reference>
<evidence type="ECO:0000256" key="4">
    <source>
        <dbReference type="ARBA" id="ARBA00023054"/>
    </source>
</evidence>
<dbReference type="STRING" id="9402.L5KJG9"/>
<accession>L5KJG9</accession>
<sequence length="202" mass="22626">MSFSTCCSFSISYWTLGSVQMPSHRVPLASSAANMYAGTGGSGSQISVSHFTSVRGGWRSGDLAVRMARGLAGIRGIQTKKETMQCLNDHLAYLERVRSLETDNRRLESKIWEQPKKKGPQVRDWGHYFKTIEDLRAQFFASSVNNARITLQIGNAHLTADGFRVKYETELAMHQSVESDINGLKKVINDTNLTQLQHEEEL</sequence>
<dbReference type="SMART" id="SM01391">
    <property type="entry name" value="Filament"/>
    <property type="match status" value="1"/>
</dbReference>
<evidence type="ECO:0000256" key="1">
    <source>
        <dbReference type="ARBA" id="ARBA00022553"/>
    </source>
</evidence>
<dbReference type="AlphaFoldDB" id="L5KJG9"/>
<dbReference type="PRINTS" id="PR01248">
    <property type="entry name" value="TYPE1KERATIN"/>
</dbReference>
<evidence type="ECO:0000256" key="3">
    <source>
        <dbReference type="ARBA" id="ARBA00022754"/>
    </source>
</evidence>
<evidence type="ECO:0000313" key="6">
    <source>
        <dbReference type="EMBL" id="ELK11467.1"/>
    </source>
</evidence>
<evidence type="ECO:0000259" key="5">
    <source>
        <dbReference type="PROSITE" id="PS51842"/>
    </source>
</evidence>
<dbReference type="EMBL" id="KB030673">
    <property type="protein sequence ID" value="ELK11467.1"/>
    <property type="molecule type" value="Genomic_DNA"/>
</dbReference>
<protein>
    <submittedName>
        <fullName evidence="6">Keratin, type I cytoskeletal 18</fullName>
    </submittedName>
</protein>
<keyword evidence="4" id="KW-0175">Coiled coil</keyword>
<dbReference type="Pfam" id="PF00038">
    <property type="entry name" value="Filament"/>
    <property type="match status" value="1"/>
</dbReference>
<dbReference type="GO" id="GO:0045095">
    <property type="term" value="C:keratin filament"/>
    <property type="evidence" value="ECO:0007669"/>
    <property type="project" value="TreeGrafter"/>
</dbReference>
<dbReference type="Proteomes" id="UP000010552">
    <property type="component" value="Unassembled WGS sequence"/>
</dbReference>
<gene>
    <name evidence="6" type="ORF">PAL_GLEAN10024927</name>
</gene>
<organism evidence="6 7">
    <name type="scientific">Pteropus alecto</name>
    <name type="common">Black flying fox</name>
    <dbReference type="NCBI Taxonomy" id="9402"/>
    <lineage>
        <taxon>Eukaryota</taxon>
        <taxon>Metazoa</taxon>
        <taxon>Chordata</taxon>
        <taxon>Craniata</taxon>
        <taxon>Vertebrata</taxon>
        <taxon>Euteleostomi</taxon>
        <taxon>Mammalia</taxon>
        <taxon>Eutheria</taxon>
        <taxon>Laurasiatheria</taxon>
        <taxon>Chiroptera</taxon>
        <taxon>Yinpterochiroptera</taxon>
        <taxon>Pteropodoidea</taxon>
        <taxon>Pteropodidae</taxon>
        <taxon>Pteropodinae</taxon>
        <taxon>Pteropus</taxon>
    </lineage>
</organism>
<proteinExistence type="predicted"/>
<dbReference type="SUPFAM" id="SSF64593">
    <property type="entry name" value="Intermediate filament protein, coiled coil region"/>
    <property type="match status" value="1"/>
</dbReference>
<evidence type="ECO:0000256" key="2">
    <source>
        <dbReference type="ARBA" id="ARBA00022744"/>
    </source>
</evidence>
<dbReference type="Gene3D" id="1.20.5.1160">
    <property type="entry name" value="Vasodilator-stimulated phosphoprotein"/>
    <property type="match status" value="1"/>
</dbReference>
<dbReference type="PROSITE" id="PS51842">
    <property type="entry name" value="IF_ROD_2"/>
    <property type="match status" value="1"/>
</dbReference>
<keyword evidence="7" id="KW-1185">Reference proteome</keyword>
<dbReference type="GO" id="GO:0005198">
    <property type="term" value="F:structural molecule activity"/>
    <property type="evidence" value="ECO:0007669"/>
    <property type="project" value="InterPro"/>
</dbReference>
<keyword evidence="1" id="KW-0597">Phosphoprotein</keyword>
<dbReference type="InterPro" id="IPR002957">
    <property type="entry name" value="Keratin_I"/>
</dbReference>
<dbReference type="GO" id="GO:0045104">
    <property type="term" value="P:intermediate filament cytoskeleton organization"/>
    <property type="evidence" value="ECO:0007669"/>
    <property type="project" value="TreeGrafter"/>
</dbReference>
<feature type="domain" description="IF rod" evidence="5">
    <location>
        <begin position="80"/>
        <end position="202"/>
    </location>
</feature>
<dbReference type="InterPro" id="IPR039008">
    <property type="entry name" value="IF_rod_dom"/>
</dbReference>
<evidence type="ECO:0000313" key="7">
    <source>
        <dbReference type="Proteomes" id="UP000010552"/>
    </source>
</evidence>
<keyword evidence="3" id="KW-0403">Intermediate filament</keyword>
<keyword evidence="2" id="KW-0416">Keratin</keyword>
<dbReference type="PANTHER" id="PTHR23239">
    <property type="entry name" value="INTERMEDIATE FILAMENT"/>
    <property type="match status" value="1"/>
</dbReference>
<name>L5KJG9_PTEAL</name>